<dbReference type="InterPro" id="IPR008653">
    <property type="entry name" value="IER"/>
</dbReference>
<keyword evidence="4" id="KW-1185">Reference proteome</keyword>
<proteinExistence type="inferred from homology"/>
<dbReference type="EMBL" id="JBGFUD010000039">
    <property type="protein sequence ID" value="MFH4973452.1"/>
    <property type="molecule type" value="Genomic_DNA"/>
</dbReference>
<organism evidence="3 4">
    <name type="scientific">Gnathostoma spinigerum</name>
    <dbReference type="NCBI Taxonomy" id="75299"/>
    <lineage>
        <taxon>Eukaryota</taxon>
        <taxon>Metazoa</taxon>
        <taxon>Ecdysozoa</taxon>
        <taxon>Nematoda</taxon>
        <taxon>Chromadorea</taxon>
        <taxon>Rhabditida</taxon>
        <taxon>Spirurina</taxon>
        <taxon>Gnathostomatomorpha</taxon>
        <taxon>Gnathostomatoidea</taxon>
        <taxon>Gnathostomatidae</taxon>
        <taxon>Gnathostoma</taxon>
    </lineage>
</organism>
<dbReference type="Pfam" id="PF05760">
    <property type="entry name" value="IER"/>
    <property type="match status" value="1"/>
</dbReference>
<comment type="caution">
    <text evidence="3">The sequence shown here is derived from an EMBL/GenBank/DDBJ whole genome shotgun (WGS) entry which is preliminary data.</text>
</comment>
<feature type="compositionally biased region" description="Acidic residues" evidence="2">
    <location>
        <begin position="248"/>
        <end position="260"/>
    </location>
</feature>
<reference evidence="3 4" key="1">
    <citation type="submission" date="2024-08" db="EMBL/GenBank/DDBJ databases">
        <title>Gnathostoma spinigerum genome.</title>
        <authorList>
            <person name="Gonzalez-Bertolin B."/>
            <person name="Monzon S."/>
            <person name="Zaballos A."/>
            <person name="Jimenez P."/>
            <person name="Dekumyoy P."/>
            <person name="Varona S."/>
            <person name="Cuesta I."/>
            <person name="Sumanam S."/>
            <person name="Adisakwattana P."/>
            <person name="Gasser R.B."/>
            <person name="Hernandez-Gonzalez A."/>
            <person name="Young N.D."/>
            <person name="Perteguer M.J."/>
        </authorList>
    </citation>
    <scope>NUCLEOTIDE SEQUENCE [LARGE SCALE GENOMIC DNA]</scope>
    <source>
        <strain evidence="3">AL3</strain>
        <tissue evidence="3">Liver</tissue>
    </source>
</reference>
<name>A0ABD6E3M0_9BILA</name>
<feature type="compositionally biased region" description="Acidic residues" evidence="2">
    <location>
        <begin position="221"/>
        <end position="230"/>
    </location>
</feature>
<gene>
    <name evidence="3" type="ORF">AB6A40_000161</name>
</gene>
<protein>
    <submittedName>
        <fullName evidence="3">Uncharacterized protein</fullName>
    </submittedName>
</protein>
<comment type="similarity">
    <text evidence="1">Belongs to the IER family.</text>
</comment>
<evidence type="ECO:0000313" key="4">
    <source>
        <dbReference type="Proteomes" id="UP001608902"/>
    </source>
</evidence>
<evidence type="ECO:0000256" key="1">
    <source>
        <dbReference type="ARBA" id="ARBA00006186"/>
    </source>
</evidence>
<feature type="region of interest" description="Disordered" evidence="2">
    <location>
        <begin position="213"/>
        <end position="268"/>
    </location>
</feature>
<dbReference type="AlphaFoldDB" id="A0ABD6E3M0"/>
<dbReference type="Proteomes" id="UP001608902">
    <property type="component" value="Unassembled WGS sequence"/>
</dbReference>
<sequence length="358" mass="39071">MMPTATNVDELIETEICNHLIRLSCAKMMSSQNERGGAKLHRNLLILHLLRRARDEQKRSPSSSPPNSCVVSSSVPAQTVCHYSRELSVQKTSNTTDLSYGDLNDSDEDDDEVCIDVDSCGKSQQIRLLDFSDRSSVHEVDSPIELKVKDDHIGYSSLNMGPLQLPFGTEATETEELSVFSPSLQPLATKVIEVESKYRVSGNTEKSVSVISGSSFVGDSSDSDDLESDDSPPLSFRVMRDDAGSSSESDDDENEDDDEDISKKLQRDRKRKTSGKCGLLEVNAKKSCVEERQLSGLISVFSAGLSVVTEQLFSRSSTKEGNIVVVDNVRSSSSPPSLPPSDQLVPTVVRVTCNPLAC</sequence>
<evidence type="ECO:0000256" key="2">
    <source>
        <dbReference type="SAM" id="MobiDB-lite"/>
    </source>
</evidence>
<evidence type="ECO:0000313" key="3">
    <source>
        <dbReference type="EMBL" id="MFH4973452.1"/>
    </source>
</evidence>
<accession>A0ABD6E3M0</accession>